<keyword evidence="3" id="KW-1185">Reference proteome</keyword>
<comment type="caution">
    <text evidence="2">The sequence shown here is derived from an EMBL/GenBank/DDBJ whole genome shotgun (WGS) entry which is preliminary data.</text>
</comment>
<dbReference type="Proteomes" id="UP000646749">
    <property type="component" value="Unassembled WGS sequence"/>
</dbReference>
<evidence type="ECO:0000313" key="3">
    <source>
        <dbReference type="Proteomes" id="UP000646749"/>
    </source>
</evidence>
<dbReference type="EMBL" id="BONW01000044">
    <property type="protein sequence ID" value="GIG92390.1"/>
    <property type="molecule type" value="Genomic_DNA"/>
</dbReference>
<feature type="compositionally biased region" description="Acidic residues" evidence="1">
    <location>
        <begin position="42"/>
        <end position="51"/>
    </location>
</feature>
<feature type="region of interest" description="Disordered" evidence="1">
    <location>
        <begin position="38"/>
        <end position="59"/>
    </location>
</feature>
<organism evidence="2 3">
    <name type="scientific">Plantactinospora endophytica</name>
    <dbReference type="NCBI Taxonomy" id="673535"/>
    <lineage>
        <taxon>Bacteria</taxon>
        <taxon>Bacillati</taxon>
        <taxon>Actinomycetota</taxon>
        <taxon>Actinomycetes</taxon>
        <taxon>Micromonosporales</taxon>
        <taxon>Micromonosporaceae</taxon>
        <taxon>Plantactinospora</taxon>
    </lineage>
</organism>
<evidence type="ECO:0008006" key="4">
    <source>
        <dbReference type="Google" id="ProtNLM"/>
    </source>
</evidence>
<reference evidence="2 3" key="1">
    <citation type="submission" date="2021-01" db="EMBL/GenBank/DDBJ databases">
        <title>Whole genome shotgun sequence of Plantactinospora endophytica NBRC 110450.</title>
        <authorList>
            <person name="Komaki H."/>
            <person name="Tamura T."/>
        </authorList>
    </citation>
    <scope>NUCLEOTIDE SEQUENCE [LARGE SCALE GENOMIC DNA]</scope>
    <source>
        <strain evidence="2 3">NBRC 110450</strain>
    </source>
</reference>
<name>A0ABQ4ECK1_9ACTN</name>
<evidence type="ECO:0000313" key="2">
    <source>
        <dbReference type="EMBL" id="GIG92390.1"/>
    </source>
</evidence>
<sequence>MARVRRMEASFDQLSEREYDELTGLVEEFSRRIITTLAEQPASDDPDDDLADGAAKPGDVDDERLRRAAYLRRVRAGQAAQALLAEVATRCAAEDAADAVWLGASLADLGESTGSTRQAARKRWPELGRIHRTRRWVSGHADDLVTVFRMVLDQAPGYTAPDGSAESLDRAVRGLDAALAETLRSRDSGSVLDPATGRPARWRHLADAVDQHLRTVVRSAGARTPEAETALAAARGVLAHHDAVATATDG</sequence>
<proteinExistence type="predicted"/>
<dbReference type="RefSeq" id="WP_203870743.1">
    <property type="nucleotide sequence ID" value="NZ_BONW01000044.1"/>
</dbReference>
<protein>
    <recommendedName>
        <fullName evidence="4">DUF222 domain-containing protein</fullName>
    </recommendedName>
</protein>
<gene>
    <name evidence="2" type="ORF">Pen02_73260</name>
</gene>
<accession>A0ABQ4ECK1</accession>
<evidence type="ECO:0000256" key="1">
    <source>
        <dbReference type="SAM" id="MobiDB-lite"/>
    </source>
</evidence>